<gene>
    <name evidence="9" type="ORF">WJX84_004732</name>
</gene>
<comment type="caution">
    <text evidence="9">The sequence shown here is derived from an EMBL/GenBank/DDBJ whole genome shotgun (WGS) entry which is preliminary data.</text>
</comment>
<feature type="transmembrane region" description="Helical" evidence="7">
    <location>
        <begin position="120"/>
        <end position="141"/>
    </location>
</feature>
<feature type="transmembrane region" description="Helical" evidence="7">
    <location>
        <begin position="173"/>
        <end position="193"/>
    </location>
</feature>
<feature type="transmembrane region" description="Helical" evidence="7">
    <location>
        <begin position="237"/>
        <end position="256"/>
    </location>
</feature>
<dbReference type="PANTHER" id="PTHR22911">
    <property type="entry name" value="ACYL-MALONYL CONDENSING ENZYME-RELATED"/>
    <property type="match status" value="1"/>
</dbReference>
<evidence type="ECO:0000259" key="8">
    <source>
        <dbReference type="Pfam" id="PF00892"/>
    </source>
</evidence>
<feature type="region of interest" description="Disordered" evidence="6">
    <location>
        <begin position="344"/>
        <end position="407"/>
    </location>
</feature>
<dbReference type="InterPro" id="IPR000620">
    <property type="entry name" value="EamA_dom"/>
</dbReference>
<dbReference type="GO" id="GO:0016020">
    <property type="term" value="C:membrane"/>
    <property type="evidence" value="ECO:0007669"/>
    <property type="project" value="UniProtKB-SubCell"/>
</dbReference>
<evidence type="ECO:0000313" key="10">
    <source>
        <dbReference type="Proteomes" id="UP001485043"/>
    </source>
</evidence>
<name>A0AAW1T3S4_9CHLO</name>
<dbReference type="EMBL" id="JALJOV010000360">
    <property type="protein sequence ID" value="KAK9864387.1"/>
    <property type="molecule type" value="Genomic_DNA"/>
</dbReference>
<comment type="subcellular location">
    <subcellularLocation>
        <location evidence="1">Membrane</location>
        <topology evidence="1">Multi-pass membrane protein</topology>
    </subcellularLocation>
</comment>
<proteinExistence type="inferred from homology"/>
<evidence type="ECO:0000256" key="2">
    <source>
        <dbReference type="ARBA" id="ARBA00007635"/>
    </source>
</evidence>
<evidence type="ECO:0000256" key="4">
    <source>
        <dbReference type="ARBA" id="ARBA00022989"/>
    </source>
</evidence>
<feature type="transmembrane region" description="Helical" evidence="7">
    <location>
        <begin position="262"/>
        <end position="286"/>
    </location>
</feature>
<dbReference type="SUPFAM" id="SSF103481">
    <property type="entry name" value="Multidrug resistance efflux transporter EmrE"/>
    <property type="match status" value="2"/>
</dbReference>
<feature type="transmembrane region" description="Helical" evidence="7">
    <location>
        <begin position="53"/>
        <end position="74"/>
    </location>
</feature>
<feature type="domain" description="EamA" evidence="8">
    <location>
        <begin position="207"/>
        <end position="339"/>
    </location>
</feature>
<feature type="transmembrane region" description="Helical" evidence="7">
    <location>
        <begin position="205"/>
        <end position="225"/>
    </location>
</feature>
<organism evidence="9 10">
    <name type="scientific">Apatococcus fuscideae</name>
    <dbReference type="NCBI Taxonomy" id="2026836"/>
    <lineage>
        <taxon>Eukaryota</taxon>
        <taxon>Viridiplantae</taxon>
        <taxon>Chlorophyta</taxon>
        <taxon>core chlorophytes</taxon>
        <taxon>Trebouxiophyceae</taxon>
        <taxon>Chlorellales</taxon>
        <taxon>Chlorellaceae</taxon>
        <taxon>Apatococcus</taxon>
    </lineage>
</organism>
<evidence type="ECO:0000313" key="9">
    <source>
        <dbReference type="EMBL" id="KAK9864387.1"/>
    </source>
</evidence>
<reference evidence="9 10" key="1">
    <citation type="journal article" date="2024" name="Nat. Commun.">
        <title>Phylogenomics reveals the evolutionary origins of lichenization in chlorophyte algae.</title>
        <authorList>
            <person name="Puginier C."/>
            <person name="Libourel C."/>
            <person name="Otte J."/>
            <person name="Skaloud P."/>
            <person name="Haon M."/>
            <person name="Grisel S."/>
            <person name="Petersen M."/>
            <person name="Berrin J.G."/>
            <person name="Delaux P.M."/>
            <person name="Dal Grande F."/>
            <person name="Keller J."/>
        </authorList>
    </citation>
    <scope>NUCLEOTIDE SEQUENCE [LARGE SCALE GENOMIC DNA]</scope>
    <source>
        <strain evidence="9 10">SAG 2523</strain>
    </source>
</reference>
<keyword evidence="4 7" id="KW-1133">Transmembrane helix</keyword>
<evidence type="ECO:0000256" key="7">
    <source>
        <dbReference type="SAM" id="Phobius"/>
    </source>
</evidence>
<protein>
    <recommendedName>
        <fullName evidence="8">EamA domain-containing protein</fullName>
    </recommendedName>
</protein>
<keyword evidence="10" id="KW-1185">Reference proteome</keyword>
<dbReference type="Proteomes" id="UP001485043">
    <property type="component" value="Unassembled WGS sequence"/>
</dbReference>
<accession>A0AAW1T3S4</accession>
<evidence type="ECO:0000256" key="3">
    <source>
        <dbReference type="ARBA" id="ARBA00022692"/>
    </source>
</evidence>
<dbReference type="PANTHER" id="PTHR22911:SF6">
    <property type="entry name" value="SOLUTE CARRIER FAMILY 35 MEMBER G1"/>
    <property type="match status" value="1"/>
</dbReference>
<feature type="compositionally biased region" description="Polar residues" evidence="6">
    <location>
        <begin position="381"/>
        <end position="394"/>
    </location>
</feature>
<evidence type="ECO:0000256" key="6">
    <source>
        <dbReference type="SAM" id="MobiDB-lite"/>
    </source>
</evidence>
<keyword evidence="3 7" id="KW-0812">Transmembrane</keyword>
<feature type="compositionally biased region" description="Basic and acidic residues" evidence="6">
    <location>
        <begin position="349"/>
        <end position="361"/>
    </location>
</feature>
<keyword evidence="5 7" id="KW-0472">Membrane</keyword>
<feature type="domain" description="EamA" evidence="8">
    <location>
        <begin position="57"/>
        <end position="187"/>
    </location>
</feature>
<dbReference type="InterPro" id="IPR037185">
    <property type="entry name" value="EmrE-like"/>
</dbReference>
<feature type="transmembrane region" description="Helical" evidence="7">
    <location>
        <begin position="86"/>
        <end position="108"/>
    </location>
</feature>
<sequence>MTTFSQATGSPQPRGLDSLEDDAKPLLERKQGQQECTEARDFISLPHSLAMKFWNSGAACCLAYSSLSSLNAALVRLMGLPVFEIVFFRSVIGCLATCTMATLSGNLHSLRGQRATRGWLAVRGVAGSVSMIGLYQSILMLPLADAITIGKLTPILTALLAAVLVAEPLTWAIGAFSTLGIVGVIIVAHPPFLFGGHDSWSSQRLAGVLIDLMSSLAQASASIAVRKIQTAEPASVVAFYYHAVSLAVAALALGVGEPGFPVMPSLAAAGMLLAIGAGSFLGQICWARAFQIGDAARMSATTYVEVVYAHVLGLSIWDEHETVSGVVGTVLIVGGAFGATLEQTHPSKKGIDNGLERDKLPLTEIPSPSRLHEMAHLQSIEPDSSQATSFQSSEGPHLHAAQQGQSR</sequence>
<evidence type="ECO:0000256" key="5">
    <source>
        <dbReference type="ARBA" id="ARBA00023136"/>
    </source>
</evidence>
<comment type="similarity">
    <text evidence="2">Belongs to the drug/metabolite transporter (DMT) superfamily. Plant drug/metabolite exporter (P-DME) (TC 2.A.7.4) family.</text>
</comment>
<dbReference type="Pfam" id="PF00892">
    <property type="entry name" value="EamA"/>
    <property type="match status" value="2"/>
</dbReference>
<dbReference type="AlphaFoldDB" id="A0AAW1T3S4"/>
<evidence type="ECO:0000256" key="1">
    <source>
        <dbReference type="ARBA" id="ARBA00004141"/>
    </source>
</evidence>
<feature type="transmembrane region" description="Helical" evidence="7">
    <location>
        <begin position="147"/>
        <end position="166"/>
    </location>
</feature>